<dbReference type="AlphaFoldDB" id="D4LA68"/>
<keyword evidence="1" id="KW-1133">Transmembrane helix</keyword>
<reference evidence="2" key="2">
    <citation type="submission" date="2010-03" db="EMBL/GenBank/DDBJ databases">
        <authorList>
            <person name="Pajon A."/>
        </authorList>
    </citation>
    <scope>NUCLEOTIDE SEQUENCE</scope>
    <source>
        <strain evidence="2">Type strain: 18P13</strain>
    </source>
</reference>
<dbReference type="RefSeq" id="WP_015557420.1">
    <property type="nucleotide sequence ID" value="NC_021039.1"/>
</dbReference>
<dbReference type="BioCyc" id="RCHA213810:RUM_RS01280-MONOMER"/>
<feature type="transmembrane region" description="Helical" evidence="1">
    <location>
        <begin position="12"/>
        <end position="30"/>
    </location>
</feature>
<dbReference type="KEGG" id="rch:RUM_02690"/>
<protein>
    <submittedName>
        <fullName evidence="2">Uncharacterized protein</fullName>
    </submittedName>
</protein>
<name>D4LA68_RUMC1</name>
<keyword evidence="1" id="KW-0812">Transmembrane</keyword>
<accession>D4LA68</accession>
<evidence type="ECO:0000313" key="3">
    <source>
        <dbReference type="Proteomes" id="UP000007054"/>
    </source>
</evidence>
<keyword evidence="3" id="KW-1185">Reference proteome</keyword>
<dbReference type="GeneID" id="83155105"/>
<proteinExistence type="predicted"/>
<organism evidence="2 3">
    <name type="scientific">Ruminococcus champanellensis (strain DSM 18848 / JCM 17042 / KCTC 15320 / 18P13)</name>
    <dbReference type="NCBI Taxonomy" id="213810"/>
    <lineage>
        <taxon>Bacteria</taxon>
        <taxon>Bacillati</taxon>
        <taxon>Bacillota</taxon>
        <taxon>Clostridia</taxon>
        <taxon>Eubacteriales</taxon>
        <taxon>Oscillospiraceae</taxon>
        <taxon>Ruminococcus</taxon>
    </lineage>
</organism>
<dbReference type="Proteomes" id="UP000007054">
    <property type="component" value="Chromosome"/>
</dbReference>
<evidence type="ECO:0000256" key="1">
    <source>
        <dbReference type="SAM" id="Phobius"/>
    </source>
</evidence>
<sequence length="141" mass="15623">MEQSIPKKLGMLALLTAGSLFAQTLLWVAYDYFQMQVWVMGALPLLICLLYHAVQLDSGADKLMGRRFVFAGACLLPLLLGAALGLWMYWKYPGLEVFGGTGWGGGVIQEIIAKYSARYLLTSGYLILFAGLDAVYFLRRT</sequence>
<reference evidence="2" key="1">
    <citation type="submission" date="2010-03" db="EMBL/GenBank/DDBJ databases">
        <title>The genome sequence of Ruminococcus sp. 18P13.</title>
        <authorList>
            <consortium name="metaHIT consortium -- http://www.metahit.eu/"/>
            <person name="Pajon A."/>
            <person name="Turner K."/>
            <person name="Parkhill J."/>
            <person name="Bernalier A."/>
        </authorList>
    </citation>
    <scope>NUCLEOTIDE SEQUENCE [LARGE SCALE GENOMIC DNA]</scope>
    <source>
        <strain evidence="2">Type strain: 18P13</strain>
    </source>
</reference>
<dbReference type="EMBL" id="FP929052">
    <property type="protein sequence ID" value="CBL16513.1"/>
    <property type="molecule type" value="Genomic_DNA"/>
</dbReference>
<feature type="transmembrane region" description="Helical" evidence="1">
    <location>
        <begin position="36"/>
        <end position="56"/>
    </location>
</feature>
<gene>
    <name evidence="2" type="ordered locus">RUM_02690</name>
</gene>
<dbReference type="HOGENOM" id="CLU_1823912_0_0_9"/>
<evidence type="ECO:0000313" key="2">
    <source>
        <dbReference type="EMBL" id="CBL16513.1"/>
    </source>
</evidence>
<feature type="transmembrane region" description="Helical" evidence="1">
    <location>
        <begin position="68"/>
        <end position="90"/>
    </location>
</feature>
<dbReference type="PATRIC" id="fig|213810.4.peg.173"/>
<keyword evidence="1" id="KW-0472">Membrane</keyword>
<feature type="transmembrane region" description="Helical" evidence="1">
    <location>
        <begin position="119"/>
        <end position="138"/>
    </location>
</feature>